<dbReference type="InterPro" id="IPR045018">
    <property type="entry name" value="Azg-like"/>
</dbReference>
<dbReference type="STRING" id="3818.A0A445DEQ0"/>
<comment type="caution">
    <text evidence="2">The sequence shown here is derived from an EMBL/GenBank/DDBJ whole genome shotgun (WGS) entry which is preliminary data.</text>
</comment>
<keyword evidence="3" id="KW-1185">Reference proteome</keyword>
<keyword evidence="1" id="KW-0813">Transport</keyword>
<gene>
    <name evidence="2" type="ORF">Ahy_A04g018835</name>
</gene>
<dbReference type="PANTHER" id="PTHR43337">
    <property type="entry name" value="XANTHINE/URACIL PERMEASE C887.17-RELATED"/>
    <property type="match status" value="1"/>
</dbReference>
<evidence type="ECO:0000313" key="3">
    <source>
        <dbReference type="Proteomes" id="UP000289738"/>
    </source>
</evidence>
<proteinExistence type="predicted"/>
<dbReference type="PANTHER" id="PTHR43337:SF19">
    <property type="entry name" value="ADENINE_GUANINE PERMEASE AZG1"/>
    <property type="match status" value="1"/>
</dbReference>
<dbReference type="GO" id="GO:0015854">
    <property type="term" value="P:guanine transport"/>
    <property type="evidence" value="ECO:0007669"/>
    <property type="project" value="TreeGrafter"/>
</dbReference>
<dbReference type="GO" id="GO:0005886">
    <property type="term" value="C:plasma membrane"/>
    <property type="evidence" value="ECO:0007669"/>
    <property type="project" value="TreeGrafter"/>
</dbReference>
<evidence type="ECO:0000256" key="1">
    <source>
        <dbReference type="ARBA" id="ARBA00022448"/>
    </source>
</evidence>
<name>A0A445DEQ0_ARAHY</name>
<reference evidence="2 3" key="1">
    <citation type="submission" date="2019-01" db="EMBL/GenBank/DDBJ databases">
        <title>Sequencing of cultivated peanut Arachis hypogaea provides insights into genome evolution and oil improvement.</title>
        <authorList>
            <person name="Chen X."/>
        </authorList>
    </citation>
    <scope>NUCLEOTIDE SEQUENCE [LARGE SCALE GENOMIC DNA]</scope>
    <source>
        <strain evidence="3">cv. Fuhuasheng</strain>
        <tissue evidence="2">Leaves</tissue>
    </source>
</reference>
<sequence length="178" mass="19550">MELEFESYQILNLKFSLLARLNSLRNTSFTTELRVGTAIFVAMAYILAVNTSITVDSGATSDIFDCIFLCFEPTIPLTKYTGPIHRFVQPDPTCKFRQPGLHHVGGFCTKPVKFVPKPVRISSSLGIGLFLAFIGLQNNEGIELIRFNPSTLITLGGCSRSDLTALSPVITSSMELLV</sequence>
<accession>A0A445DEQ0</accession>
<dbReference type="AlphaFoldDB" id="A0A445DEQ0"/>
<evidence type="ECO:0000313" key="2">
    <source>
        <dbReference type="EMBL" id="RYR61645.1"/>
    </source>
</evidence>
<dbReference type="GO" id="GO:0015853">
    <property type="term" value="P:adenine transport"/>
    <property type="evidence" value="ECO:0007669"/>
    <property type="project" value="TreeGrafter"/>
</dbReference>
<organism evidence="2 3">
    <name type="scientific">Arachis hypogaea</name>
    <name type="common">Peanut</name>
    <dbReference type="NCBI Taxonomy" id="3818"/>
    <lineage>
        <taxon>Eukaryota</taxon>
        <taxon>Viridiplantae</taxon>
        <taxon>Streptophyta</taxon>
        <taxon>Embryophyta</taxon>
        <taxon>Tracheophyta</taxon>
        <taxon>Spermatophyta</taxon>
        <taxon>Magnoliopsida</taxon>
        <taxon>eudicotyledons</taxon>
        <taxon>Gunneridae</taxon>
        <taxon>Pentapetalae</taxon>
        <taxon>rosids</taxon>
        <taxon>fabids</taxon>
        <taxon>Fabales</taxon>
        <taxon>Fabaceae</taxon>
        <taxon>Papilionoideae</taxon>
        <taxon>50 kb inversion clade</taxon>
        <taxon>dalbergioids sensu lato</taxon>
        <taxon>Dalbergieae</taxon>
        <taxon>Pterocarpus clade</taxon>
        <taxon>Arachis</taxon>
    </lineage>
</organism>
<protein>
    <submittedName>
        <fullName evidence="2">Uncharacterized protein</fullName>
    </submittedName>
</protein>
<dbReference type="EMBL" id="SDMP01000004">
    <property type="protein sequence ID" value="RYR61645.1"/>
    <property type="molecule type" value="Genomic_DNA"/>
</dbReference>
<dbReference type="GO" id="GO:0005345">
    <property type="term" value="F:purine nucleobase transmembrane transporter activity"/>
    <property type="evidence" value="ECO:0007669"/>
    <property type="project" value="TreeGrafter"/>
</dbReference>
<dbReference type="Proteomes" id="UP000289738">
    <property type="component" value="Chromosome A04"/>
</dbReference>